<evidence type="ECO:0000313" key="2">
    <source>
        <dbReference type="EMBL" id="KAG7518229.1"/>
    </source>
</evidence>
<evidence type="ECO:0000313" key="3">
    <source>
        <dbReference type="Proteomes" id="UP000693946"/>
    </source>
</evidence>
<sequence length="145" mass="16639">MQHFFLLKLLVQCSVSGRFELSDKMHIVMIDDDNLTLCDGNVSPEDELHWRQKLSQWQSLNYSEYQISIDPNRVNTRSVVSERQMDTAFICPDAAANNPNVMPVAKLTLNALTGIDRRCHRSWENEHDYLPSATQKSACERRKGG</sequence>
<dbReference type="AlphaFoldDB" id="A0AAV6SL64"/>
<proteinExistence type="predicted"/>
<feature type="signal peptide" evidence="1">
    <location>
        <begin position="1"/>
        <end position="17"/>
    </location>
</feature>
<protein>
    <submittedName>
        <fullName evidence="2">Uncharacterized protein</fullName>
    </submittedName>
</protein>
<evidence type="ECO:0000256" key="1">
    <source>
        <dbReference type="SAM" id="SignalP"/>
    </source>
</evidence>
<name>A0AAV6SL64_SOLSE</name>
<reference evidence="2 3" key="1">
    <citation type="journal article" date="2021" name="Sci. Rep.">
        <title>Chromosome anchoring in Senegalese sole (Solea senegalensis) reveals sex-associated markers and genome rearrangements in flatfish.</title>
        <authorList>
            <person name="Guerrero-Cozar I."/>
            <person name="Gomez-Garrido J."/>
            <person name="Berbel C."/>
            <person name="Martinez-Blanch J.F."/>
            <person name="Alioto T."/>
            <person name="Claros M.G."/>
            <person name="Gagnaire P.A."/>
            <person name="Manchado M."/>
        </authorList>
    </citation>
    <scope>NUCLEOTIDE SEQUENCE [LARGE SCALE GENOMIC DNA]</scope>
    <source>
        <strain evidence="2">Sse05_10M</strain>
    </source>
</reference>
<dbReference type="EMBL" id="JAGKHQ010000004">
    <property type="protein sequence ID" value="KAG7518229.1"/>
    <property type="molecule type" value="Genomic_DNA"/>
</dbReference>
<organism evidence="2 3">
    <name type="scientific">Solea senegalensis</name>
    <name type="common">Senegalese sole</name>
    <dbReference type="NCBI Taxonomy" id="28829"/>
    <lineage>
        <taxon>Eukaryota</taxon>
        <taxon>Metazoa</taxon>
        <taxon>Chordata</taxon>
        <taxon>Craniata</taxon>
        <taxon>Vertebrata</taxon>
        <taxon>Euteleostomi</taxon>
        <taxon>Actinopterygii</taxon>
        <taxon>Neopterygii</taxon>
        <taxon>Teleostei</taxon>
        <taxon>Neoteleostei</taxon>
        <taxon>Acanthomorphata</taxon>
        <taxon>Carangaria</taxon>
        <taxon>Pleuronectiformes</taxon>
        <taxon>Pleuronectoidei</taxon>
        <taxon>Soleidae</taxon>
        <taxon>Solea</taxon>
    </lineage>
</organism>
<feature type="chain" id="PRO_5043394997" evidence="1">
    <location>
        <begin position="18"/>
        <end position="145"/>
    </location>
</feature>
<accession>A0AAV6SL64</accession>
<keyword evidence="1" id="KW-0732">Signal</keyword>
<keyword evidence="3" id="KW-1185">Reference proteome</keyword>
<gene>
    <name evidence="2" type="ORF">JOB18_029235</name>
</gene>
<comment type="caution">
    <text evidence="2">The sequence shown here is derived from an EMBL/GenBank/DDBJ whole genome shotgun (WGS) entry which is preliminary data.</text>
</comment>
<dbReference type="Proteomes" id="UP000693946">
    <property type="component" value="Linkage Group LG12"/>
</dbReference>